<gene>
    <name evidence="1" type="ORF">WOSG25_060770</name>
</gene>
<accession>A0A069D0U5</accession>
<sequence length="67" mass="8043">MVKELKTDATVRRAVNNYYRKLTAYDRTKQQSHTFVRKHAHLEDIEELIRLYNEAHNSDLELLNIND</sequence>
<name>A0A069D0U5_WEIOS</name>
<dbReference type="EMBL" id="DF820489">
    <property type="protein sequence ID" value="GAK30956.1"/>
    <property type="molecule type" value="Genomic_DNA"/>
</dbReference>
<keyword evidence="2" id="KW-1185">Reference proteome</keyword>
<dbReference type="Proteomes" id="UP000030643">
    <property type="component" value="Unassembled WGS sequence"/>
</dbReference>
<protein>
    <submittedName>
        <fullName evidence="1">Uncharacterized protein</fullName>
    </submittedName>
</protein>
<dbReference type="STRING" id="1329250.WOSG25_060770"/>
<dbReference type="AlphaFoldDB" id="A0A069D0U5"/>
<reference evidence="2" key="1">
    <citation type="journal article" date="2014" name="Genome Announc.">
        <title>Draft genome sequence of Weissella oryzae SG25T, isolated from fermented rice grains.</title>
        <authorList>
            <person name="Tanizawa Y."/>
            <person name="Fujisawa T."/>
            <person name="Mochizuki T."/>
            <person name="Kaminuma E."/>
            <person name="Suzuki Y."/>
            <person name="Nakamura Y."/>
            <person name="Tohno M."/>
        </authorList>
    </citation>
    <scope>NUCLEOTIDE SEQUENCE [LARGE SCALE GENOMIC DNA]</scope>
    <source>
        <strain evidence="2">DSM 25784 / JCM 18191 / LMG 30913 / SG25</strain>
    </source>
</reference>
<dbReference type="RefSeq" id="WP_027699015.1">
    <property type="nucleotide sequence ID" value="NZ_DF820489.1"/>
</dbReference>
<proteinExistence type="predicted"/>
<evidence type="ECO:0000313" key="2">
    <source>
        <dbReference type="Proteomes" id="UP000030643"/>
    </source>
</evidence>
<organism evidence="1 2">
    <name type="scientific">Weissella oryzae (strain DSM 25784 / JCM 18191 / LMG 30913 / SG25)</name>
    <dbReference type="NCBI Taxonomy" id="1329250"/>
    <lineage>
        <taxon>Bacteria</taxon>
        <taxon>Bacillati</taxon>
        <taxon>Bacillota</taxon>
        <taxon>Bacilli</taxon>
        <taxon>Lactobacillales</taxon>
        <taxon>Lactobacillaceae</taxon>
        <taxon>Weissella</taxon>
    </lineage>
</organism>
<evidence type="ECO:0000313" key="1">
    <source>
        <dbReference type="EMBL" id="GAK30956.1"/>
    </source>
</evidence>